<evidence type="ECO:0000313" key="2">
    <source>
        <dbReference type="EMBL" id="KAG1908884.1"/>
    </source>
</evidence>
<evidence type="ECO:0000313" key="3">
    <source>
        <dbReference type="Proteomes" id="UP001195769"/>
    </source>
</evidence>
<dbReference type="Proteomes" id="UP001195769">
    <property type="component" value="Unassembled WGS sequence"/>
</dbReference>
<keyword evidence="3" id="KW-1185">Reference proteome</keyword>
<accession>A0AAD4EQZ4</accession>
<feature type="chain" id="PRO_5042229624" description="Secreted protein" evidence="1">
    <location>
        <begin position="20"/>
        <end position="110"/>
    </location>
</feature>
<proteinExistence type="predicted"/>
<evidence type="ECO:0000256" key="1">
    <source>
        <dbReference type="SAM" id="SignalP"/>
    </source>
</evidence>
<gene>
    <name evidence="2" type="ORF">F5891DRAFT_995632</name>
</gene>
<dbReference type="AlphaFoldDB" id="A0AAD4EQZ4"/>
<evidence type="ECO:0008006" key="4">
    <source>
        <dbReference type="Google" id="ProtNLM"/>
    </source>
</evidence>
<dbReference type="RefSeq" id="XP_041234459.1">
    <property type="nucleotide sequence ID" value="XM_041378329.1"/>
</dbReference>
<reference evidence="2" key="1">
    <citation type="journal article" date="2020" name="New Phytol.">
        <title>Comparative genomics reveals dynamic genome evolution in host specialist ectomycorrhizal fungi.</title>
        <authorList>
            <person name="Lofgren L.A."/>
            <person name="Nguyen N.H."/>
            <person name="Vilgalys R."/>
            <person name="Ruytinx J."/>
            <person name="Liao H.L."/>
            <person name="Branco S."/>
            <person name="Kuo A."/>
            <person name="LaButti K."/>
            <person name="Lipzen A."/>
            <person name="Andreopoulos W."/>
            <person name="Pangilinan J."/>
            <person name="Riley R."/>
            <person name="Hundley H."/>
            <person name="Na H."/>
            <person name="Barry K."/>
            <person name="Grigoriev I.V."/>
            <person name="Stajich J.E."/>
            <person name="Kennedy P.G."/>
        </authorList>
    </citation>
    <scope>NUCLEOTIDE SEQUENCE</scope>
    <source>
        <strain evidence="2">FC203</strain>
    </source>
</reference>
<dbReference type="GeneID" id="64672627"/>
<organism evidence="2 3">
    <name type="scientific">Suillus fuscotomentosus</name>
    <dbReference type="NCBI Taxonomy" id="1912939"/>
    <lineage>
        <taxon>Eukaryota</taxon>
        <taxon>Fungi</taxon>
        <taxon>Dikarya</taxon>
        <taxon>Basidiomycota</taxon>
        <taxon>Agaricomycotina</taxon>
        <taxon>Agaricomycetes</taxon>
        <taxon>Agaricomycetidae</taxon>
        <taxon>Boletales</taxon>
        <taxon>Suillineae</taxon>
        <taxon>Suillaceae</taxon>
        <taxon>Suillus</taxon>
    </lineage>
</organism>
<dbReference type="EMBL" id="JABBWK010000001">
    <property type="protein sequence ID" value="KAG1908884.1"/>
    <property type="molecule type" value="Genomic_DNA"/>
</dbReference>
<comment type="caution">
    <text evidence="2">The sequence shown here is derived from an EMBL/GenBank/DDBJ whole genome shotgun (WGS) entry which is preliminary data.</text>
</comment>
<keyword evidence="1" id="KW-0732">Signal</keyword>
<feature type="signal peptide" evidence="1">
    <location>
        <begin position="1"/>
        <end position="19"/>
    </location>
</feature>
<sequence length="110" mass="12280">MLFHRFPFTCLCTLAHISAHSCSYLHTCAHLQLSLLICACLPLPLLSFAPGDYVPDSFALVCAPGRSCNLRASFFTYLCMYIIDKYPHIYLSVTTCALRLSLYVLAHICA</sequence>
<name>A0AAD4EQZ4_9AGAM</name>
<protein>
    <recommendedName>
        <fullName evidence="4">Secreted protein</fullName>
    </recommendedName>
</protein>